<dbReference type="Proteomes" id="UP000192501">
    <property type="component" value="Unassembled WGS sequence"/>
</dbReference>
<protein>
    <submittedName>
        <fullName evidence="1">Uncharacterized protein</fullName>
    </submittedName>
</protein>
<name>A0A1X0QLF4_9MICR</name>
<comment type="caution">
    <text evidence="1">The sequence shown here is derived from an EMBL/GenBank/DDBJ whole genome shotgun (WGS) entry which is preliminary data.</text>
</comment>
<organism evidence="1 2">
    <name type="scientific">Hepatospora eriocheir</name>
    <dbReference type="NCBI Taxonomy" id="1081669"/>
    <lineage>
        <taxon>Eukaryota</taxon>
        <taxon>Fungi</taxon>
        <taxon>Fungi incertae sedis</taxon>
        <taxon>Microsporidia</taxon>
        <taxon>Hepatosporidae</taxon>
        <taxon>Hepatospora</taxon>
    </lineage>
</organism>
<proteinExistence type="predicted"/>
<dbReference type="VEuPathDB" id="MicrosporidiaDB:A0H76_1979"/>
<evidence type="ECO:0000313" key="2">
    <source>
        <dbReference type="Proteomes" id="UP000192501"/>
    </source>
</evidence>
<sequence length="133" mass="15942">MNIKILYETYMDDLKAVKDYVNKKDNVISDIEMLKELLKTEHVEKSQIVFYVQVLFNSSMKTKHHKIFIKHIYNYVSENISDFRQYLLLLKIIKIVIVKENLLMSDLLVKMLTKVLKVETKKSLNRNFENNNR</sequence>
<gene>
    <name evidence="1" type="ORF">A0H76_1979</name>
</gene>
<evidence type="ECO:0000313" key="1">
    <source>
        <dbReference type="EMBL" id="ORE00603.1"/>
    </source>
</evidence>
<accession>A0A1X0QLF4</accession>
<dbReference type="AlphaFoldDB" id="A0A1X0QLF4"/>
<dbReference type="EMBL" id="LTAI01000005">
    <property type="protein sequence ID" value="ORE00603.1"/>
    <property type="molecule type" value="Genomic_DNA"/>
</dbReference>
<reference evidence="1 2" key="1">
    <citation type="journal article" date="2017" name="Environ. Microbiol.">
        <title>Decay of the glycolytic pathway and adaptation to intranuclear parasitism within Enterocytozoonidae microsporidia.</title>
        <authorList>
            <person name="Wiredu Boakye D."/>
            <person name="Jaroenlak P."/>
            <person name="Prachumwat A."/>
            <person name="Williams T.A."/>
            <person name="Bateman K.S."/>
            <person name="Itsathitphaisarn O."/>
            <person name="Sritunyalucksana K."/>
            <person name="Paszkiewicz K.H."/>
            <person name="Moore K.A."/>
            <person name="Stentiford G.D."/>
            <person name="Williams B.A."/>
        </authorList>
    </citation>
    <scope>NUCLEOTIDE SEQUENCE [LARGE SCALE GENOMIC DNA]</scope>
    <source>
        <strain evidence="2">canceri</strain>
    </source>
</reference>